<keyword evidence="3 6" id="KW-0812">Transmembrane</keyword>
<dbReference type="OrthoDB" id="5007899at2"/>
<keyword evidence="4 6" id="KW-1133">Transmembrane helix</keyword>
<dbReference type="InterPro" id="IPR045584">
    <property type="entry name" value="Pilin-like"/>
</dbReference>
<gene>
    <name evidence="7" type="ORF">D6T64_10340</name>
</gene>
<dbReference type="PROSITE" id="PS00409">
    <property type="entry name" value="PROKAR_NTER_METHYL"/>
    <property type="match status" value="1"/>
</dbReference>
<dbReference type="PANTHER" id="PTHR30093">
    <property type="entry name" value="GENERAL SECRETION PATHWAY PROTEIN G"/>
    <property type="match status" value="1"/>
</dbReference>
<sequence>MTAALARKRATLGTKDKGFTLIELLVVVLILGVLAAVAIPIFLNQQDGAKDSSVSTQVTQAKTALAIEISNGGTVEDAVSAFNLLTATSTGEDAFSGYSTSADITVNARFDGGDGATTTDDSFTVVGWWVKGLDSTDAAKATIENHASVITSTTTARNWSAGAALIPADGSTAAIPAVDPDWDGVA</sequence>
<evidence type="ECO:0000256" key="2">
    <source>
        <dbReference type="ARBA" id="ARBA00022481"/>
    </source>
</evidence>
<evidence type="ECO:0000313" key="8">
    <source>
        <dbReference type="Proteomes" id="UP000272015"/>
    </source>
</evidence>
<keyword evidence="5 6" id="KW-0472">Membrane</keyword>
<dbReference type="RefSeq" id="WP_119974635.1">
    <property type="nucleotide sequence ID" value="NZ_JBHSQA010000001.1"/>
</dbReference>
<dbReference type="EMBL" id="QZVS01000082">
    <property type="protein sequence ID" value="RJT88565.1"/>
    <property type="molecule type" value="Genomic_DNA"/>
</dbReference>
<dbReference type="SUPFAM" id="SSF54523">
    <property type="entry name" value="Pili subunits"/>
    <property type="match status" value="1"/>
</dbReference>
<evidence type="ECO:0000256" key="1">
    <source>
        <dbReference type="ARBA" id="ARBA00004167"/>
    </source>
</evidence>
<name>A0A3A5MHM0_9MICO</name>
<dbReference type="InterPro" id="IPR012902">
    <property type="entry name" value="N_methyl_site"/>
</dbReference>
<comment type="caution">
    <text evidence="7">The sequence shown here is derived from an EMBL/GenBank/DDBJ whole genome shotgun (WGS) entry which is preliminary data.</text>
</comment>
<evidence type="ECO:0000256" key="3">
    <source>
        <dbReference type="ARBA" id="ARBA00022692"/>
    </source>
</evidence>
<evidence type="ECO:0000256" key="4">
    <source>
        <dbReference type="ARBA" id="ARBA00022989"/>
    </source>
</evidence>
<dbReference type="Proteomes" id="UP000272015">
    <property type="component" value="Unassembled WGS sequence"/>
</dbReference>
<evidence type="ECO:0000256" key="6">
    <source>
        <dbReference type="SAM" id="Phobius"/>
    </source>
</evidence>
<keyword evidence="8" id="KW-1185">Reference proteome</keyword>
<dbReference type="GO" id="GO:0016020">
    <property type="term" value="C:membrane"/>
    <property type="evidence" value="ECO:0007669"/>
    <property type="project" value="UniProtKB-SubCell"/>
</dbReference>
<feature type="transmembrane region" description="Helical" evidence="6">
    <location>
        <begin position="21"/>
        <end position="43"/>
    </location>
</feature>
<dbReference type="AlphaFoldDB" id="A0A3A5MHM0"/>
<evidence type="ECO:0000256" key="5">
    <source>
        <dbReference type="ARBA" id="ARBA00023136"/>
    </source>
</evidence>
<evidence type="ECO:0000313" key="7">
    <source>
        <dbReference type="EMBL" id="RJT88565.1"/>
    </source>
</evidence>
<proteinExistence type="predicted"/>
<reference evidence="7 8" key="1">
    <citation type="submission" date="2018-09" db="EMBL/GenBank/DDBJ databases">
        <title>Novel species of Cryobacterium.</title>
        <authorList>
            <person name="Liu Q."/>
            <person name="Xin Y.-H."/>
        </authorList>
    </citation>
    <scope>NUCLEOTIDE SEQUENCE [LARGE SCALE GENOMIC DNA]</scope>
    <source>
        <strain evidence="7 8">Hh39</strain>
    </source>
</reference>
<organism evidence="7 8">
    <name type="scientific">Cryobacterium melibiosiphilum</name>
    <dbReference type="NCBI Taxonomy" id="995039"/>
    <lineage>
        <taxon>Bacteria</taxon>
        <taxon>Bacillati</taxon>
        <taxon>Actinomycetota</taxon>
        <taxon>Actinomycetes</taxon>
        <taxon>Micrococcales</taxon>
        <taxon>Microbacteriaceae</taxon>
        <taxon>Cryobacterium</taxon>
    </lineage>
</organism>
<dbReference type="PANTHER" id="PTHR30093:SF44">
    <property type="entry name" value="TYPE II SECRETION SYSTEM CORE PROTEIN G"/>
    <property type="match status" value="1"/>
</dbReference>
<comment type="subcellular location">
    <subcellularLocation>
        <location evidence="1">Membrane</location>
        <topology evidence="1">Single-pass membrane protein</topology>
    </subcellularLocation>
</comment>
<dbReference type="Gene3D" id="3.30.700.10">
    <property type="entry name" value="Glycoprotein, Type 4 Pilin"/>
    <property type="match status" value="1"/>
</dbReference>
<accession>A0A3A5MHM0</accession>
<dbReference type="NCBIfam" id="TIGR02532">
    <property type="entry name" value="IV_pilin_GFxxxE"/>
    <property type="match status" value="1"/>
</dbReference>
<protein>
    <submittedName>
        <fullName evidence="7">Prepilin-type N-terminal cleavage/methylation domain-containing protein</fullName>
    </submittedName>
</protein>
<dbReference type="Pfam" id="PF07963">
    <property type="entry name" value="N_methyl"/>
    <property type="match status" value="1"/>
</dbReference>
<keyword evidence="2" id="KW-0488">Methylation</keyword>